<gene>
    <name evidence="1" type="ordered locus">Rru_B0021</name>
</gene>
<organism evidence="1 2">
    <name type="scientific">Rhodospirillum rubrum (strain ATCC 11170 / ATH 1.1.1 / DSM 467 / LMG 4362 / NCIMB 8255 / S1)</name>
    <dbReference type="NCBI Taxonomy" id="269796"/>
    <lineage>
        <taxon>Bacteria</taxon>
        <taxon>Pseudomonadati</taxon>
        <taxon>Pseudomonadota</taxon>
        <taxon>Alphaproteobacteria</taxon>
        <taxon>Rhodospirillales</taxon>
        <taxon>Rhodospirillaceae</taxon>
        <taxon>Rhodospirillum</taxon>
    </lineage>
</organism>
<dbReference type="EMBL" id="CP000231">
    <property type="protein sequence ID" value="ABC24617.1"/>
    <property type="molecule type" value="Genomic_DNA"/>
</dbReference>
<proteinExistence type="predicted"/>
<accession>Q2RMM8</accession>
<keyword evidence="1" id="KW-0614">Plasmid</keyword>
<dbReference type="Proteomes" id="UP000001929">
    <property type="component" value="Plasmid unnamed"/>
</dbReference>
<dbReference type="SUPFAM" id="SSF46689">
    <property type="entry name" value="Homeodomain-like"/>
    <property type="match status" value="1"/>
</dbReference>
<dbReference type="Gene3D" id="1.10.10.60">
    <property type="entry name" value="Homeodomain-like"/>
    <property type="match status" value="1"/>
</dbReference>
<sequence>MGGRPFKMTAAKVRLAMAAMGKPETKVNELCRELGITRQTLYRHVGPDGALRKDGRKLLERRNG</sequence>
<reference evidence="1 2" key="1">
    <citation type="journal article" date="2011" name="Stand. Genomic Sci.">
        <title>Complete genome sequence of Rhodospirillum rubrum type strain (S1).</title>
        <authorList>
            <person name="Munk A.C."/>
            <person name="Copeland A."/>
            <person name="Lucas S."/>
            <person name="Lapidus A."/>
            <person name="Del Rio T.G."/>
            <person name="Barry K."/>
            <person name="Detter J.C."/>
            <person name="Hammon N."/>
            <person name="Israni S."/>
            <person name="Pitluck S."/>
            <person name="Brettin T."/>
            <person name="Bruce D."/>
            <person name="Han C."/>
            <person name="Tapia R."/>
            <person name="Gilna P."/>
            <person name="Schmutz J."/>
            <person name="Larimer F."/>
            <person name="Land M."/>
            <person name="Kyrpides N.C."/>
            <person name="Mavromatis K."/>
            <person name="Richardson P."/>
            <person name="Rohde M."/>
            <person name="Goker M."/>
            <person name="Klenk H.P."/>
            <person name="Zhang Y."/>
            <person name="Roberts G.P."/>
            <person name="Reslewic S."/>
            <person name="Schwartz D.C."/>
        </authorList>
    </citation>
    <scope>NUCLEOTIDE SEQUENCE [LARGE SCALE GENOMIC DNA]</scope>
    <source>
        <strain evidence="2">ATCC 11170 / ATH 1.1.1 / DSM 467 / LMG 4362 / NCIMB 8255 / S1</strain>
        <plasmid evidence="2">pRHORT</plasmid>
    </source>
</reference>
<evidence type="ECO:0000313" key="2">
    <source>
        <dbReference type="Proteomes" id="UP000001929"/>
    </source>
</evidence>
<dbReference type="KEGG" id="rru:Rru_B0021"/>
<dbReference type="InterPro" id="IPR009057">
    <property type="entry name" value="Homeodomain-like_sf"/>
</dbReference>
<dbReference type="EnsemblBacteria" id="ABC24617">
    <property type="protein sequence ID" value="ABC24617"/>
    <property type="gene ID" value="Rru_B0021"/>
</dbReference>
<dbReference type="PATRIC" id="fig|269796.9.peg.18"/>
<evidence type="ECO:0000313" key="1">
    <source>
        <dbReference type="EMBL" id="ABC24617.1"/>
    </source>
</evidence>
<geneLocation type="plasmid" evidence="2">
    <name>pRHORT</name>
</geneLocation>
<name>Q2RMM8_RHORT</name>
<protein>
    <submittedName>
        <fullName evidence="1">Transcriptional Regulator, Fis family</fullName>
    </submittedName>
</protein>
<dbReference type="CDD" id="cd00569">
    <property type="entry name" value="HTH_Hin_like"/>
    <property type="match status" value="1"/>
</dbReference>
<dbReference type="HOGENOM" id="CLU_010686_9_8_5"/>
<dbReference type="AlphaFoldDB" id="Q2RMM8"/>
<keyword evidence="2" id="KW-1185">Reference proteome</keyword>